<dbReference type="AlphaFoldDB" id="A0A6C0EYB1"/>
<proteinExistence type="inferred from homology"/>
<organism evidence="2">
    <name type="scientific">viral metagenome</name>
    <dbReference type="NCBI Taxonomy" id="1070528"/>
    <lineage>
        <taxon>unclassified sequences</taxon>
        <taxon>metagenomes</taxon>
        <taxon>organismal metagenomes</taxon>
    </lineage>
</organism>
<dbReference type="PANTHER" id="PTHR10381:SF11">
    <property type="entry name" value="ATP-DEPENDENT CLP PROTEASE PROTEOLYTIC SUBUNIT, MITOCHONDRIAL"/>
    <property type="match status" value="1"/>
</dbReference>
<dbReference type="GO" id="GO:0004252">
    <property type="term" value="F:serine-type endopeptidase activity"/>
    <property type="evidence" value="ECO:0007669"/>
    <property type="project" value="InterPro"/>
</dbReference>
<dbReference type="Gene3D" id="3.90.226.10">
    <property type="entry name" value="2-enoyl-CoA Hydratase, Chain A, domain 1"/>
    <property type="match status" value="1"/>
</dbReference>
<sequence length="183" mass="20909">MEEPKVNIKCEINHVYFYSEVDRDSTYELIDCLKEAEDNCIAICHNTNIKEIPIYLHINSFGGCIFSALNVIDYIQSSKFDVHTIIEGSTASAGTLISVAGVKRYIRPNAYMLIHQLSSGCWGKMAEIEDEFINLKELTVKIKKIYKKYTSIPKAELKGILKRDLWLNSDKCVEYGLADELWT</sequence>
<evidence type="ECO:0000313" key="2">
    <source>
        <dbReference type="EMBL" id="QHT32215.1"/>
    </source>
</evidence>
<evidence type="ECO:0008006" key="3">
    <source>
        <dbReference type="Google" id="ProtNLM"/>
    </source>
</evidence>
<dbReference type="InterPro" id="IPR001907">
    <property type="entry name" value="ClpP"/>
</dbReference>
<reference evidence="2" key="1">
    <citation type="journal article" date="2020" name="Nature">
        <title>Giant virus diversity and host interactions through global metagenomics.</title>
        <authorList>
            <person name="Schulz F."/>
            <person name="Roux S."/>
            <person name="Paez-Espino D."/>
            <person name="Jungbluth S."/>
            <person name="Walsh D.A."/>
            <person name="Denef V.J."/>
            <person name="McMahon K.D."/>
            <person name="Konstantinidis K.T."/>
            <person name="Eloe-Fadrosh E.A."/>
            <person name="Kyrpides N.C."/>
            <person name="Woyke T."/>
        </authorList>
    </citation>
    <scope>NUCLEOTIDE SEQUENCE</scope>
    <source>
        <strain evidence="2">GVMAG-M-3300009159-65</strain>
    </source>
</reference>
<protein>
    <recommendedName>
        <fullName evidence="3">Protease</fullName>
    </recommendedName>
</protein>
<dbReference type="InterPro" id="IPR029045">
    <property type="entry name" value="ClpP/crotonase-like_dom_sf"/>
</dbReference>
<evidence type="ECO:0000256" key="1">
    <source>
        <dbReference type="ARBA" id="ARBA00007039"/>
    </source>
</evidence>
<dbReference type="GO" id="GO:0051117">
    <property type="term" value="F:ATPase binding"/>
    <property type="evidence" value="ECO:0007669"/>
    <property type="project" value="TreeGrafter"/>
</dbReference>
<dbReference type="Pfam" id="PF00574">
    <property type="entry name" value="CLP_protease"/>
    <property type="match status" value="1"/>
</dbReference>
<dbReference type="InterPro" id="IPR023562">
    <property type="entry name" value="ClpP/TepA"/>
</dbReference>
<dbReference type="SUPFAM" id="SSF52096">
    <property type="entry name" value="ClpP/crotonase"/>
    <property type="match status" value="1"/>
</dbReference>
<comment type="similarity">
    <text evidence="1">Belongs to the peptidase S14 family.</text>
</comment>
<accession>A0A6C0EYB1</accession>
<dbReference type="GO" id="GO:0009368">
    <property type="term" value="C:endopeptidase Clp complex"/>
    <property type="evidence" value="ECO:0007669"/>
    <property type="project" value="TreeGrafter"/>
</dbReference>
<name>A0A6C0EYB1_9ZZZZ</name>
<dbReference type="PANTHER" id="PTHR10381">
    <property type="entry name" value="ATP-DEPENDENT CLP PROTEASE PROTEOLYTIC SUBUNIT"/>
    <property type="match status" value="1"/>
</dbReference>
<dbReference type="GO" id="GO:0004176">
    <property type="term" value="F:ATP-dependent peptidase activity"/>
    <property type="evidence" value="ECO:0007669"/>
    <property type="project" value="InterPro"/>
</dbReference>
<dbReference type="EMBL" id="MN738932">
    <property type="protein sequence ID" value="QHT32215.1"/>
    <property type="molecule type" value="Genomic_DNA"/>
</dbReference>
<dbReference type="PRINTS" id="PR00127">
    <property type="entry name" value="CLPPROTEASEP"/>
</dbReference>
<dbReference type="GO" id="GO:0006515">
    <property type="term" value="P:protein quality control for misfolded or incompletely synthesized proteins"/>
    <property type="evidence" value="ECO:0007669"/>
    <property type="project" value="TreeGrafter"/>
</dbReference>